<evidence type="ECO:0000256" key="2">
    <source>
        <dbReference type="ARBA" id="ARBA00004910"/>
    </source>
</evidence>
<dbReference type="Pfam" id="PF01872">
    <property type="entry name" value="RibD_C"/>
    <property type="match status" value="1"/>
</dbReference>
<dbReference type="GO" id="GO:0008835">
    <property type="term" value="F:diaminohydroxyphosphoribosylaminopyrimidine deaminase activity"/>
    <property type="evidence" value="ECO:0007669"/>
    <property type="project" value="UniProtKB-EC"/>
</dbReference>
<dbReference type="PROSITE" id="PS51747">
    <property type="entry name" value="CYT_DCMP_DEAMINASES_2"/>
    <property type="match status" value="1"/>
</dbReference>
<keyword evidence="7 10" id="KW-0560">Oxidoreductase</keyword>
<dbReference type="EC" id="3.5.4.26" evidence="10"/>
<reference evidence="10" key="1">
    <citation type="submission" date="2018-06" db="EMBL/GenBank/DDBJ databases">
        <authorList>
            <person name="Zhirakovskaya E."/>
        </authorList>
    </citation>
    <scope>NUCLEOTIDE SEQUENCE</scope>
</reference>
<keyword evidence="5" id="KW-0862">Zinc</keyword>
<dbReference type="InterPro" id="IPR024072">
    <property type="entry name" value="DHFR-like_dom_sf"/>
</dbReference>
<dbReference type="InterPro" id="IPR016193">
    <property type="entry name" value="Cytidine_deaminase-like"/>
</dbReference>
<evidence type="ECO:0000256" key="6">
    <source>
        <dbReference type="ARBA" id="ARBA00022857"/>
    </source>
</evidence>
<keyword evidence="10" id="KW-0378">Hydrolase</keyword>
<evidence type="ECO:0000256" key="4">
    <source>
        <dbReference type="ARBA" id="ARBA00022723"/>
    </source>
</evidence>
<organism evidence="10">
    <name type="scientific">hydrothermal vent metagenome</name>
    <dbReference type="NCBI Taxonomy" id="652676"/>
    <lineage>
        <taxon>unclassified sequences</taxon>
        <taxon>metagenomes</taxon>
        <taxon>ecological metagenomes</taxon>
    </lineage>
</organism>
<dbReference type="SUPFAM" id="SSF53597">
    <property type="entry name" value="Dihydrofolate reductase-like"/>
    <property type="match status" value="1"/>
</dbReference>
<evidence type="ECO:0000256" key="8">
    <source>
        <dbReference type="ARBA" id="ARBA00023268"/>
    </source>
</evidence>
<dbReference type="AlphaFoldDB" id="A0A3B0T1D7"/>
<name>A0A3B0T1D7_9ZZZZ</name>
<dbReference type="PANTHER" id="PTHR38011:SF7">
    <property type="entry name" value="2,5-DIAMINO-6-RIBOSYLAMINO-4(3H)-PYRIMIDINONE 5'-PHOSPHATE REDUCTASE"/>
    <property type="match status" value="1"/>
</dbReference>
<dbReference type="GO" id="GO:0008270">
    <property type="term" value="F:zinc ion binding"/>
    <property type="evidence" value="ECO:0007669"/>
    <property type="project" value="InterPro"/>
</dbReference>
<evidence type="ECO:0000256" key="3">
    <source>
        <dbReference type="ARBA" id="ARBA00022619"/>
    </source>
</evidence>
<dbReference type="Gene3D" id="3.40.140.10">
    <property type="entry name" value="Cytidine Deaminase, domain 2"/>
    <property type="match status" value="1"/>
</dbReference>
<dbReference type="CDD" id="cd01284">
    <property type="entry name" value="Riboflavin_deaminase-reductase"/>
    <property type="match status" value="1"/>
</dbReference>
<dbReference type="InterPro" id="IPR016192">
    <property type="entry name" value="APOBEC/CMP_deaminase_Zn-bd"/>
</dbReference>
<dbReference type="PROSITE" id="PS00903">
    <property type="entry name" value="CYT_DCMP_DEAMINASES_1"/>
    <property type="match status" value="1"/>
</dbReference>
<comment type="pathway">
    <text evidence="1">Cofactor biosynthesis; riboflavin biosynthesis; 5-amino-6-(D-ribitylamino)uracil from GTP: step 2/4.</text>
</comment>
<dbReference type="InterPro" id="IPR050765">
    <property type="entry name" value="Riboflavin_Biosynth_HTPR"/>
</dbReference>
<dbReference type="InterPro" id="IPR002125">
    <property type="entry name" value="CMP_dCMP_dom"/>
</dbReference>
<evidence type="ECO:0000259" key="9">
    <source>
        <dbReference type="PROSITE" id="PS51747"/>
    </source>
</evidence>
<dbReference type="InterPro" id="IPR004794">
    <property type="entry name" value="Eubact_RibD"/>
</dbReference>
<comment type="pathway">
    <text evidence="2">Cofactor biosynthesis; riboflavin biosynthesis; 5-amino-6-(D-ribitylamino)uracil from GTP: step 3/4.</text>
</comment>
<dbReference type="InterPro" id="IPR002734">
    <property type="entry name" value="RibDG_C"/>
</dbReference>
<sequence length="339" mass="37814">MEIAKNGLGTTAPNPMVGAVIVYGKKIIGEGFTSAYGGAHAEVNAINSVVDPTLLEYATLYVSLEPCVHFGKTPPCVDLILKHRIKKIVIGILDPHEKVAGKGVQKLIDASCDVTVGVLEKECRAHHKRFLTFHQKKRPYIILKWAETLDGFIAPKKEERTSQPEPFWITGRATRQIVHQWRSEEQAILTGTNTVLEDNPKLNVRYWKGKNPVRIVLDRKLKIGRGFNVFDKSAPTIVLTEVTDASFYLKDITYELIGFQGNVAAQICEKLYQHKINSVIVEGGSQTLQTFVDAGLWDEARVLTGNTSFHQGLKAPVFTGCSMEKIKIDRNTLKIYKPC</sequence>
<keyword evidence="3" id="KW-0686">Riboflavin biosynthesis</keyword>
<dbReference type="GO" id="GO:0008703">
    <property type="term" value="F:5-amino-6-(5-phosphoribosylamino)uracil reductase activity"/>
    <property type="evidence" value="ECO:0007669"/>
    <property type="project" value="UniProtKB-EC"/>
</dbReference>
<keyword evidence="4" id="KW-0479">Metal-binding</keyword>
<dbReference type="GO" id="GO:0009231">
    <property type="term" value="P:riboflavin biosynthetic process"/>
    <property type="evidence" value="ECO:0007669"/>
    <property type="project" value="UniProtKB-UniPathway"/>
</dbReference>
<dbReference type="NCBIfam" id="TIGR00326">
    <property type="entry name" value="eubact_ribD"/>
    <property type="match status" value="1"/>
</dbReference>
<dbReference type="Pfam" id="PF00383">
    <property type="entry name" value="dCMP_cyt_deam_1"/>
    <property type="match status" value="1"/>
</dbReference>
<protein>
    <submittedName>
        <fullName evidence="10">Diaminohydroxyphosphoribosylaminopyrimidine deaminase / 5-amino-6-(5-phosphoribosylamino)uracil reductase</fullName>
        <ecNumber evidence="10">1.1.1.193</ecNumber>
        <ecNumber evidence="10">3.5.4.26</ecNumber>
    </submittedName>
</protein>
<keyword evidence="6" id="KW-0521">NADP</keyword>
<dbReference type="Gene3D" id="3.40.430.10">
    <property type="entry name" value="Dihydrofolate Reductase, subunit A"/>
    <property type="match status" value="1"/>
</dbReference>
<dbReference type="UniPathway" id="UPA00275">
    <property type="reaction ID" value="UER00401"/>
</dbReference>
<evidence type="ECO:0000256" key="5">
    <source>
        <dbReference type="ARBA" id="ARBA00022833"/>
    </source>
</evidence>
<proteinExistence type="predicted"/>
<evidence type="ECO:0000256" key="1">
    <source>
        <dbReference type="ARBA" id="ARBA00004882"/>
    </source>
</evidence>
<dbReference type="PIRSF" id="PIRSF006769">
    <property type="entry name" value="RibD"/>
    <property type="match status" value="1"/>
</dbReference>
<gene>
    <name evidence="10" type="ORF">MNBD_BACTEROID03-52</name>
</gene>
<dbReference type="EMBL" id="UOEL01000004">
    <property type="protein sequence ID" value="VAW09863.1"/>
    <property type="molecule type" value="Genomic_DNA"/>
</dbReference>
<keyword evidence="8" id="KW-0511">Multifunctional enzyme</keyword>
<dbReference type="EC" id="1.1.1.193" evidence="10"/>
<dbReference type="SUPFAM" id="SSF53927">
    <property type="entry name" value="Cytidine deaminase-like"/>
    <property type="match status" value="1"/>
</dbReference>
<evidence type="ECO:0000313" key="10">
    <source>
        <dbReference type="EMBL" id="VAW09863.1"/>
    </source>
</evidence>
<feature type="domain" description="CMP/dCMP-type deaminase" evidence="9">
    <location>
        <begin position="1"/>
        <end position="115"/>
    </location>
</feature>
<accession>A0A3B0T1D7</accession>
<evidence type="ECO:0000256" key="7">
    <source>
        <dbReference type="ARBA" id="ARBA00023002"/>
    </source>
</evidence>
<dbReference type="PANTHER" id="PTHR38011">
    <property type="entry name" value="DIHYDROFOLATE REDUCTASE FAMILY PROTEIN (AFU_ORTHOLOGUE AFUA_8G06820)"/>
    <property type="match status" value="1"/>
</dbReference>